<dbReference type="InterPro" id="IPR016186">
    <property type="entry name" value="C-type_lectin-like/link_sf"/>
</dbReference>
<organism evidence="6 7">
    <name type="scientific">Dinothrombium tinctorium</name>
    <dbReference type="NCBI Taxonomy" id="1965070"/>
    <lineage>
        <taxon>Eukaryota</taxon>
        <taxon>Metazoa</taxon>
        <taxon>Ecdysozoa</taxon>
        <taxon>Arthropoda</taxon>
        <taxon>Chelicerata</taxon>
        <taxon>Arachnida</taxon>
        <taxon>Acari</taxon>
        <taxon>Acariformes</taxon>
        <taxon>Trombidiformes</taxon>
        <taxon>Prostigmata</taxon>
        <taxon>Anystina</taxon>
        <taxon>Parasitengona</taxon>
        <taxon>Trombidioidea</taxon>
        <taxon>Trombidiidae</taxon>
        <taxon>Dinothrombium</taxon>
    </lineage>
</organism>
<reference evidence="6 7" key="1">
    <citation type="journal article" date="2018" name="Gigascience">
        <title>Genomes of trombidid mites reveal novel predicted allergens and laterally-transferred genes associated with secondary metabolism.</title>
        <authorList>
            <person name="Dong X."/>
            <person name="Chaisiri K."/>
            <person name="Xia D."/>
            <person name="Armstrong S.D."/>
            <person name="Fang Y."/>
            <person name="Donnelly M.J."/>
            <person name="Kadowaki T."/>
            <person name="McGarry J.W."/>
            <person name="Darby A.C."/>
            <person name="Makepeace B.L."/>
        </authorList>
    </citation>
    <scope>NUCLEOTIDE SEQUENCE [LARGE SCALE GENOMIC DNA]</scope>
    <source>
        <strain evidence="6">UoL-WK</strain>
    </source>
</reference>
<feature type="transmembrane region" description="Helical" evidence="2">
    <location>
        <begin position="143"/>
        <end position="170"/>
    </location>
</feature>
<keyword evidence="2" id="KW-1133">Transmembrane helix</keyword>
<keyword evidence="2" id="KW-0812">Transmembrane</keyword>
<dbReference type="PANTHER" id="PTHR22991:SF41">
    <property type="entry name" value="CUB DOMAIN-CONTAINING PROTEIN-RELATED"/>
    <property type="match status" value="1"/>
</dbReference>
<dbReference type="InterPro" id="IPR016187">
    <property type="entry name" value="CTDL_fold"/>
</dbReference>
<evidence type="ECO:0000256" key="1">
    <source>
        <dbReference type="ARBA" id="ARBA00023157"/>
    </source>
</evidence>
<evidence type="ECO:0000313" key="6">
    <source>
        <dbReference type="EMBL" id="RWS14856.1"/>
    </source>
</evidence>
<dbReference type="Gene3D" id="3.10.100.10">
    <property type="entry name" value="Mannose-Binding Protein A, subunit A"/>
    <property type="match status" value="1"/>
</dbReference>
<dbReference type="InterPro" id="IPR001304">
    <property type="entry name" value="C-type_lectin-like"/>
</dbReference>
<keyword evidence="1" id="KW-1015">Disulfide bond</keyword>
<accession>A0A3S3PR49</accession>
<dbReference type="SUPFAM" id="SSF56436">
    <property type="entry name" value="C-type lectin-like"/>
    <property type="match status" value="1"/>
</dbReference>
<dbReference type="PROSITE" id="PS50041">
    <property type="entry name" value="C_TYPE_LECTIN_2"/>
    <property type="match status" value="1"/>
</dbReference>
<dbReference type="InterPro" id="IPR050976">
    <property type="entry name" value="Snaclec"/>
</dbReference>
<evidence type="ECO:0000256" key="2">
    <source>
        <dbReference type="SAM" id="Phobius"/>
    </source>
</evidence>
<dbReference type="PANTHER" id="PTHR22991">
    <property type="entry name" value="PROTEIN CBG13490"/>
    <property type="match status" value="1"/>
</dbReference>
<dbReference type="Pfam" id="PF00059">
    <property type="entry name" value="Lectin_C"/>
    <property type="match status" value="1"/>
</dbReference>
<evidence type="ECO:0000313" key="5">
    <source>
        <dbReference type="EMBL" id="RWS12387.1"/>
    </source>
</evidence>
<dbReference type="EMBL" id="NCKU01000606">
    <property type="protein sequence ID" value="RWS14856.1"/>
    <property type="molecule type" value="Genomic_DNA"/>
</dbReference>
<dbReference type="EMBL" id="NCKU01001500">
    <property type="protein sequence ID" value="RWS11973.1"/>
    <property type="molecule type" value="Genomic_DNA"/>
</dbReference>
<evidence type="ECO:0000313" key="4">
    <source>
        <dbReference type="EMBL" id="RWS11973.1"/>
    </source>
</evidence>
<reference evidence="6" key="2">
    <citation type="submission" date="2018-11" db="EMBL/GenBank/DDBJ databases">
        <title>Trombidioid mite genomics.</title>
        <authorList>
            <person name="Dong X."/>
        </authorList>
    </citation>
    <scope>NUCLEOTIDE SEQUENCE</scope>
    <source>
        <strain evidence="6">UoL-WK</strain>
    </source>
</reference>
<dbReference type="EMBL" id="NCKU01001336">
    <property type="protein sequence ID" value="RWS12387.1"/>
    <property type="molecule type" value="Genomic_DNA"/>
</dbReference>
<proteinExistence type="predicted"/>
<evidence type="ECO:0000313" key="7">
    <source>
        <dbReference type="Proteomes" id="UP000285301"/>
    </source>
</evidence>
<dbReference type="AlphaFoldDB" id="A0A3S3PR49"/>
<sequence>MVSIHSKDENDFVAAMSSGRGEYRLGAILMSHTKRKFAWIDGTDFDFQNFDNGDANEKGFCIGIKANNGKWRDHECSCTHVQLCQKILLDTSTADNTSISTNDEIIAANKTNATESSTVSKPLIVHHSSHEHFSEKHKSDTHFFTFAAFFFITIFSLLLVGLIPLFYILWRKYDSLVRGSSHMYSAKCNNLYDEVQFAK</sequence>
<keyword evidence="7" id="KW-1185">Reference proteome</keyword>
<evidence type="ECO:0000259" key="3">
    <source>
        <dbReference type="PROSITE" id="PS50041"/>
    </source>
</evidence>
<gene>
    <name evidence="6" type="ORF">B4U79_17929</name>
    <name evidence="5" type="ORF">B4U79_18008</name>
    <name evidence="4" type="ORF">B4U79_18030</name>
</gene>
<protein>
    <recommendedName>
        <fullName evidence="3">C-type lectin domain-containing protein</fullName>
    </recommendedName>
</protein>
<comment type="caution">
    <text evidence="6">The sequence shown here is derived from an EMBL/GenBank/DDBJ whole genome shotgun (WGS) entry which is preliminary data.</text>
</comment>
<keyword evidence="2" id="KW-0472">Membrane</keyword>
<name>A0A3S3PR49_9ACAR</name>
<feature type="domain" description="C-type lectin" evidence="3">
    <location>
        <begin position="1"/>
        <end position="85"/>
    </location>
</feature>
<dbReference type="OrthoDB" id="7962197at2759"/>
<dbReference type="Proteomes" id="UP000285301">
    <property type="component" value="Unassembled WGS sequence"/>
</dbReference>
<dbReference type="CDD" id="cd00037">
    <property type="entry name" value="CLECT"/>
    <property type="match status" value="1"/>
</dbReference>